<evidence type="ECO:0000256" key="2">
    <source>
        <dbReference type="SAM" id="Phobius"/>
    </source>
</evidence>
<keyword evidence="4" id="KW-1185">Reference proteome</keyword>
<gene>
    <name evidence="3" type="ORF">E2626_10165</name>
</gene>
<evidence type="ECO:0000313" key="4">
    <source>
        <dbReference type="Proteomes" id="UP000297776"/>
    </source>
</evidence>
<accession>A0A4Y8LE65</accession>
<keyword evidence="2" id="KW-0472">Membrane</keyword>
<dbReference type="OrthoDB" id="2427034at2"/>
<proteinExistence type="predicted"/>
<dbReference type="AlphaFoldDB" id="A0A4Y8LE65"/>
<keyword evidence="2" id="KW-1133">Transmembrane helix</keyword>
<sequence length="264" mass="29308">MNNRFNRTSLLTIALGTVALLLPVILYFLLIYPLNAEVDLKQQQLKNEEQLIEAMLLSRGDGQAVSLESSAELQKQIPVKPLVDQLILELEKAELVSDSMIASIAITEAEVTSLSEVEEAPEQMENPIDTPSEGNASVDEETDEVIVDSDPAPADIQAPSGLYKVLMNLSVTSDSYFEMQQFLNVLEDSNRIMEVEQISFSDDSEQISVNDLSEPLIYTMAVAAFYYPELEELINELPLINAPPPADKNNPLSQFPDLESEEEE</sequence>
<reference evidence="3 4" key="1">
    <citation type="submission" date="2019-03" db="EMBL/GenBank/DDBJ databases">
        <authorList>
            <person name="Yang Y."/>
        </authorList>
    </citation>
    <scope>NUCLEOTIDE SEQUENCE [LARGE SCALE GENOMIC DNA]</scope>
    <source>
        <strain evidence="3 4">ASL-1</strain>
    </source>
</reference>
<feature type="region of interest" description="Disordered" evidence="1">
    <location>
        <begin position="118"/>
        <end position="137"/>
    </location>
</feature>
<dbReference type="Gene3D" id="3.30.70.60">
    <property type="match status" value="1"/>
</dbReference>
<keyword evidence="2" id="KW-0812">Transmembrane</keyword>
<name>A0A4Y8LE65_9BACL</name>
<comment type="caution">
    <text evidence="3">The sequence shown here is derived from an EMBL/GenBank/DDBJ whole genome shotgun (WGS) entry which is preliminary data.</text>
</comment>
<dbReference type="Proteomes" id="UP000297776">
    <property type="component" value="Unassembled WGS sequence"/>
</dbReference>
<dbReference type="EMBL" id="SORX01000005">
    <property type="protein sequence ID" value="TFE01021.1"/>
    <property type="molecule type" value="Genomic_DNA"/>
</dbReference>
<protein>
    <submittedName>
        <fullName evidence="3">Pilus assembly protein PilO</fullName>
    </submittedName>
</protein>
<organism evidence="3 4">
    <name type="scientific">Jeotgalibacillus salarius</name>
    <dbReference type="NCBI Taxonomy" id="546023"/>
    <lineage>
        <taxon>Bacteria</taxon>
        <taxon>Bacillati</taxon>
        <taxon>Bacillota</taxon>
        <taxon>Bacilli</taxon>
        <taxon>Bacillales</taxon>
        <taxon>Caryophanaceae</taxon>
        <taxon>Jeotgalibacillus</taxon>
    </lineage>
</organism>
<evidence type="ECO:0000256" key="1">
    <source>
        <dbReference type="SAM" id="MobiDB-lite"/>
    </source>
</evidence>
<feature type="region of interest" description="Disordered" evidence="1">
    <location>
        <begin position="243"/>
        <end position="264"/>
    </location>
</feature>
<dbReference type="RefSeq" id="WP_134381644.1">
    <property type="nucleotide sequence ID" value="NZ_SORX01000005.1"/>
</dbReference>
<feature type="transmembrane region" description="Helical" evidence="2">
    <location>
        <begin position="12"/>
        <end position="34"/>
    </location>
</feature>
<evidence type="ECO:0000313" key="3">
    <source>
        <dbReference type="EMBL" id="TFE01021.1"/>
    </source>
</evidence>
<dbReference type="InterPro" id="IPR014717">
    <property type="entry name" value="Transl_elong_EF1B/ribsomal_bS6"/>
</dbReference>